<organism evidence="1">
    <name type="scientific">Eutreptiella gymnastica</name>
    <dbReference type="NCBI Taxonomy" id="73025"/>
    <lineage>
        <taxon>Eukaryota</taxon>
        <taxon>Discoba</taxon>
        <taxon>Euglenozoa</taxon>
        <taxon>Euglenida</taxon>
        <taxon>Spirocuta</taxon>
        <taxon>Euglenophyceae</taxon>
        <taxon>Eutreptiales</taxon>
        <taxon>Eutreptiaceae</taxon>
        <taxon>Eutreptiella</taxon>
    </lineage>
</organism>
<dbReference type="EMBL" id="HBJA01085037">
    <property type="protein sequence ID" value="CAE0818450.1"/>
    <property type="molecule type" value="Transcribed_RNA"/>
</dbReference>
<reference evidence="1" key="1">
    <citation type="submission" date="2021-01" db="EMBL/GenBank/DDBJ databases">
        <authorList>
            <person name="Corre E."/>
            <person name="Pelletier E."/>
            <person name="Niang G."/>
            <person name="Scheremetjew M."/>
            <person name="Finn R."/>
            <person name="Kale V."/>
            <person name="Holt S."/>
            <person name="Cochrane G."/>
            <person name="Meng A."/>
            <person name="Brown T."/>
            <person name="Cohen L."/>
        </authorList>
    </citation>
    <scope>NUCLEOTIDE SEQUENCE</scope>
    <source>
        <strain evidence="1">CCMP1594</strain>
    </source>
</reference>
<proteinExistence type="predicted"/>
<protein>
    <submittedName>
        <fullName evidence="1">Uncharacterized protein</fullName>
    </submittedName>
</protein>
<name>A0A7S4LBH6_9EUGL</name>
<accession>A0A7S4LBH6</accession>
<dbReference type="AlphaFoldDB" id="A0A7S4LBH6"/>
<sequence length="104" mass="10885">MFWSPAFVVQLREGVIILRCVCWGGLEGCLRIGGCEGFWAWALPCPSPKGVITTAGIAGGNGGQGTPVLPQPGIFHLVTGGPVGHVRTGLSLHGFHGGMQHRRV</sequence>
<evidence type="ECO:0000313" key="1">
    <source>
        <dbReference type="EMBL" id="CAE0818450.1"/>
    </source>
</evidence>
<gene>
    <name evidence="1" type="ORF">EGYM00163_LOCUS29618</name>
</gene>